<feature type="compositionally biased region" description="Basic and acidic residues" evidence="1">
    <location>
        <begin position="16"/>
        <end position="29"/>
    </location>
</feature>
<evidence type="ECO:0000313" key="3">
    <source>
        <dbReference type="Proteomes" id="UP000006753"/>
    </source>
</evidence>
<keyword evidence="3" id="KW-1185">Reference proteome</keyword>
<dbReference type="EMBL" id="JH921451">
    <property type="protein sequence ID" value="EKD13214.1"/>
    <property type="molecule type" value="Genomic_DNA"/>
</dbReference>
<feature type="compositionally biased region" description="Low complexity" evidence="1">
    <location>
        <begin position="143"/>
        <end position="174"/>
    </location>
</feature>
<dbReference type="KEGG" id="mbe:MBM_08657"/>
<organism evidence="2 3">
    <name type="scientific">Marssonina brunnea f. sp. multigermtubi (strain MB_m1)</name>
    <name type="common">Marssonina leaf spot fungus</name>
    <dbReference type="NCBI Taxonomy" id="1072389"/>
    <lineage>
        <taxon>Eukaryota</taxon>
        <taxon>Fungi</taxon>
        <taxon>Dikarya</taxon>
        <taxon>Ascomycota</taxon>
        <taxon>Pezizomycotina</taxon>
        <taxon>Leotiomycetes</taxon>
        <taxon>Helotiales</taxon>
        <taxon>Drepanopezizaceae</taxon>
        <taxon>Drepanopeziza</taxon>
    </lineage>
</organism>
<accession>K1XL92</accession>
<dbReference type="GeneID" id="18764592"/>
<dbReference type="RefSeq" id="XP_007296546.1">
    <property type="nucleotide sequence ID" value="XM_007296484.1"/>
</dbReference>
<feature type="compositionally biased region" description="Pro residues" evidence="1">
    <location>
        <begin position="85"/>
        <end position="98"/>
    </location>
</feature>
<sequence>MDKGPSTWIMEIPSSSKDKPKGVDVEGSKVRMMVRRLFKTSPRPAEKPSSKSIPNTQKGEKDGKLTGAAVLSFNKRPTKNLKPSAPIPRKPTSQPPKPSIESQPMAGPVTIPPPTSDLPTYTQKDILYKGKGKPLASSRDSKFSSISSLPSGFSVNPPSPTLSSVTTTSTSPATAYTTLNPHEFAHLNSLVRRCARRLHQQDLLASNLANNLLHIFTSKEAQLHAQKHLRRSEQQHMLQTLFRVREHCGRLFLRKAAFSQHAFSVLERLKKVSTESERDAKARIPEACTSWQASEGLRFVVCREAVGDFVKEMARDRQFQTGLDGDIQNSILECAREGRWVAGGGVGEKVMMGRFVGFVEARGRKLEEYYDILEVLVKQVEEAVMREKKGDLMWVEACPSWVR</sequence>
<dbReference type="HOGENOM" id="CLU_683484_0_0_1"/>
<name>K1XL92_MARBU</name>
<dbReference type="Proteomes" id="UP000006753">
    <property type="component" value="Unassembled WGS sequence"/>
</dbReference>
<reference evidence="2 3" key="1">
    <citation type="journal article" date="2012" name="BMC Genomics">
        <title>Sequencing the genome of Marssonina brunnea reveals fungus-poplar co-evolution.</title>
        <authorList>
            <person name="Zhu S."/>
            <person name="Cao Y.-Z."/>
            <person name="Jiang C."/>
            <person name="Tan B.-Y."/>
            <person name="Wang Z."/>
            <person name="Feng S."/>
            <person name="Zhang L."/>
            <person name="Su X.-H."/>
            <person name="Brejova B."/>
            <person name="Vinar T."/>
            <person name="Xu M."/>
            <person name="Wang M.-X."/>
            <person name="Zhang S.-G."/>
            <person name="Huang M.-R."/>
            <person name="Wu R."/>
            <person name="Zhou Y."/>
        </authorList>
    </citation>
    <scope>NUCLEOTIDE SEQUENCE [LARGE SCALE GENOMIC DNA]</scope>
    <source>
        <strain evidence="2 3">MB_m1</strain>
    </source>
</reference>
<dbReference type="OrthoDB" id="3562035at2759"/>
<proteinExistence type="predicted"/>
<evidence type="ECO:0000256" key="1">
    <source>
        <dbReference type="SAM" id="MobiDB-lite"/>
    </source>
</evidence>
<dbReference type="InParanoid" id="K1XL92"/>
<protein>
    <submittedName>
        <fullName evidence="2">Uncharacterized protein</fullName>
    </submittedName>
</protein>
<evidence type="ECO:0000313" key="2">
    <source>
        <dbReference type="EMBL" id="EKD13214.1"/>
    </source>
</evidence>
<dbReference type="AlphaFoldDB" id="K1XL92"/>
<feature type="region of interest" description="Disordered" evidence="1">
    <location>
        <begin position="1"/>
        <end position="174"/>
    </location>
</feature>
<gene>
    <name evidence="2" type="ORF">MBM_08657</name>
</gene>